<keyword evidence="3" id="KW-1185">Reference proteome</keyword>
<comment type="caution">
    <text evidence="2">The sequence shown here is derived from an EMBL/GenBank/DDBJ whole genome shotgun (WGS) entry which is preliminary data.</text>
</comment>
<name>A0A023CW18_9LACO</name>
<keyword evidence="1" id="KW-1133">Transmembrane helix</keyword>
<reference evidence="2 3" key="1">
    <citation type="journal article" date="2015" name="Genome Announc.">
        <title>Expanding the biotechnology potential of lactobacilli through comparative genomics of 213 strains and associated genera.</title>
        <authorList>
            <person name="Sun Z."/>
            <person name="Harris H.M."/>
            <person name="McCann A."/>
            <person name="Guo C."/>
            <person name="Argimon S."/>
            <person name="Zhang W."/>
            <person name="Yang X."/>
            <person name="Jeffery I.B."/>
            <person name="Cooney J.C."/>
            <person name="Kagawa T.F."/>
            <person name="Liu W."/>
            <person name="Song Y."/>
            <person name="Salvetti E."/>
            <person name="Wrobel A."/>
            <person name="Rasinkangas P."/>
            <person name="Parkhill J."/>
            <person name="Rea M.C."/>
            <person name="O'Sullivan O."/>
            <person name="Ritari J."/>
            <person name="Douillard F.P."/>
            <person name="Paul Ross R."/>
            <person name="Yang R."/>
            <person name="Briner A.E."/>
            <person name="Felis G.E."/>
            <person name="de Vos W.M."/>
            <person name="Barrangou R."/>
            <person name="Klaenhammer T.R."/>
            <person name="Caufield P.W."/>
            <person name="Cui Y."/>
            <person name="Zhang H."/>
            <person name="O'Toole P.W."/>
        </authorList>
    </citation>
    <scope>NUCLEOTIDE SEQUENCE [LARGE SCALE GENOMIC DNA]</scope>
    <source>
        <strain evidence="2 3">DSM 21376</strain>
    </source>
</reference>
<keyword evidence="1" id="KW-0472">Membrane</keyword>
<dbReference type="Proteomes" id="UP000050961">
    <property type="component" value="Unassembled WGS sequence"/>
</dbReference>
<dbReference type="EMBL" id="AYZF01000017">
    <property type="protein sequence ID" value="KRN05684.1"/>
    <property type="molecule type" value="Genomic_DNA"/>
</dbReference>
<evidence type="ECO:0000256" key="1">
    <source>
        <dbReference type="SAM" id="Phobius"/>
    </source>
</evidence>
<feature type="transmembrane region" description="Helical" evidence="1">
    <location>
        <begin position="14"/>
        <end position="32"/>
    </location>
</feature>
<evidence type="ECO:0000313" key="3">
    <source>
        <dbReference type="Proteomes" id="UP000050961"/>
    </source>
</evidence>
<sequence length="74" mass="8104">MKGLVKISTKTKRVVSLLILAIALVGLFIFSGAILAKIVFVLSLAICVLTMPETIFQKSAGKRAALRKVRYQKK</sequence>
<accession>A0A023CW18</accession>
<organism evidence="2 3">
    <name type="scientific">Liquorilactobacillus sucicola DSM 21376 = JCM 15457</name>
    <dbReference type="NCBI Taxonomy" id="1423806"/>
    <lineage>
        <taxon>Bacteria</taxon>
        <taxon>Bacillati</taxon>
        <taxon>Bacillota</taxon>
        <taxon>Bacilli</taxon>
        <taxon>Lactobacillales</taxon>
        <taxon>Lactobacillaceae</taxon>
        <taxon>Liquorilactobacillus</taxon>
    </lineage>
</organism>
<proteinExistence type="predicted"/>
<dbReference type="AlphaFoldDB" id="A0A023CW18"/>
<protein>
    <submittedName>
        <fullName evidence="2">Uncharacterized protein</fullName>
    </submittedName>
</protein>
<keyword evidence="1" id="KW-0812">Transmembrane</keyword>
<gene>
    <name evidence="2" type="ORF">FD15_GL002249</name>
</gene>
<evidence type="ECO:0000313" key="2">
    <source>
        <dbReference type="EMBL" id="KRN05684.1"/>
    </source>
</evidence>
<dbReference type="PATRIC" id="fig|1423806.3.peg.2297"/>
<feature type="transmembrane region" description="Helical" evidence="1">
    <location>
        <begin position="38"/>
        <end position="56"/>
    </location>
</feature>